<evidence type="ECO:0000313" key="7">
    <source>
        <dbReference type="EMBL" id="RFC82190.1"/>
    </source>
</evidence>
<reference evidence="9" key="3">
    <citation type="journal article" date="2019" name="Int. J. Syst. Evol. Microbiol.">
        <title>The Global Catalogue of Microorganisms (GCM) 10K type strain sequencing project: providing services to taxonomists for standard genome sequencing and annotation.</title>
        <authorList>
            <consortium name="The Broad Institute Genomics Platform"/>
            <consortium name="The Broad Institute Genome Sequencing Center for Infectious Disease"/>
            <person name="Wu L."/>
            <person name="Ma J."/>
        </authorList>
    </citation>
    <scope>NUCLEOTIDE SEQUENCE [LARGE SCALE GENOMIC DNA]</scope>
    <source>
        <strain evidence="9">KCTC 62575</strain>
    </source>
</reference>
<dbReference type="EMBL" id="PYIX02000040">
    <property type="protein sequence ID" value="RFC82190.1"/>
    <property type="molecule type" value="Genomic_DNA"/>
</dbReference>
<dbReference type="RefSeq" id="WP_107009662.1">
    <property type="nucleotide sequence ID" value="NZ_JBHRSF010000062.1"/>
</dbReference>
<dbReference type="SUPFAM" id="SSF46785">
    <property type="entry name" value="Winged helix' DNA-binding domain"/>
    <property type="match status" value="1"/>
</dbReference>
<dbReference type="Pfam" id="PF09339">
    <property type="entry name" value="HTH_IclR"/>
    <property type="match status" value="1"/>
</dbReference>
<dbReference type="InterPro" id="IPR050707">
    <property type="entry name" value="HTH_MetabolicPath_Reg"/>
</dbReference>
<name>A0A371YL63_9GAMM</name>
<evidence type="ECO:0000313" key="6">
    <source>
        <dbReference type="EMBL" id="MFC2996267.1"/>
    </source>
</evidence>
<dbReference type="Proteomes" id="UP000240957">
    <property type="component" value="Unassembled WGS sequence"/>
</dbReference>
<proteinExistence type="predicted"/>
<evidence type="ECO:0000256" key="2">
    <source>
        <dbReference type="ARBA" id="ARBA00023125"/>
    </source>
</evidence>
<feature type="domain" description="HTH iclR-type" evidence="4">
    <location>
        <begin position="5"/>
        <end position="68"/>
    </location>
</feature>
<dbReference type="GO" id="GO:0045892">
    <property type="term" value="P:negative regulation of DNA-templated transcription"/>
    <property type="evidence" value="ECO:0007669"/>
    <property type="project" value="TreeGrafter"/>
</dbReference>
<dbReference type="GO" id="GO:0003700">
    <property type="term" value="F:DNA-binding transcription factor activity"/>
    <property type="evidence" value="ECO:0007669"/>
    <property type="project" value="TreeGrafter"/>
</dbReference>
<keyword evidence="3" id="KW-0804">Transcription</keyword>
<dbReference type="PANTHER" id="PTHR30136">
    <property type="entry name" value="HELIX-TURN-HELIX TRANSCRIPTIONAL REGULATOR, ICLR FAMILY"/>
    <property type="match status" value="1"/>
</dbReference>
<dbReference type="GO" id="GO:0003677">
    <property type="term" value="F:DNA binding"/>
    <property type="evidence" value="ECO:0007669"/>
    <property type="project" value="UniProtKB-KW"/>
</dbReference>
<keyword evidence="2" id="KW-0238">DNA-binding</keyword>
<dbReference type="InterPro" id="IPR029016">
    <property type="entry name" value="GAF-like_dom_sf"/>
</dbReference>
<sequence>MPALVPAAVRTLAIFEIFAKEKRDLTNAELAKFLGVAESSCSDLVNTLIDQGYLKRSQISRTLYPTGRLHAMSSEINKNDDKTQKLMDICNALRDYTGESALCGILHHKSKIITVLAFAAGRDPLRYTLNQGDRISLHVSSIGKAILTKLPEKQIKVELGNKNYEKLASNTLTTPDELFQQVKEFRSKGWVYVENEGSEGLASIAISGLVNGEVLAFSITGAERRIKQNQQDYLVALKKYCQEVFDES</sequence>
<evidence type="ECO:0000256" key="1">
    <source>
        <dbReference type="ARBA" id="ARBA00023015"/>
    </source>
</evidence>
<dbReference type="PANTHER" id="PTHR30136:SF35">
    <property type="entry name" value="HTH-TYPE TRANSCRIPTIONAL REGULATOR RV1719"/>
    <property type="match status" value="1"/>
</dbReference>
<organism evidence="7 8">
    <name type="scientific">Acinetobacter sichuanensis</name>
    <dbReference type="NCBI Taxonomy" id="2136183"/>
    <lineage>
        <taxon>Bacteria</taxon>
        <taxon>Pseudomonadati</taxon>
        <taxon>Pseudomonadota</taxon>
        <taxon>Gammaproteobacteria</taxon>
        <taxon>Moraxellales</taxon>
        <taxon>Moraxellaceae</taxon>
        <taxon>Acinetobacter</taxon>
    </lineage>
</organism>
<dbReference type="InterPro" id="IPR036390">
    <property type="entry name" value="WH_DNA-bd_sf"/>
</dbReference>
<dbReference type="InterPro" id="IPR014757">
    <property type="entry name" value="Tscrpt_reg_IclR_C"/>
</dbReference>
<dbReference type="OrthoDB" id="9807558at2"/>
<dbReference type="PROSITE" id="PS51078">
    <property type="entry name" value="ICLR_ED"/>
    <property type="match status" value="1"/>
</dbReference>
<evidence type="ECO:0000259" key="5">
    <source>
        <dbReference type="PROSITE" id="PS51078"/>
    </source>
</evidence>
<dbReference type="InterPro" id="IPR036388">
    <property type="entry name" value="WH-like_DNA-bd_sf"/>
</dbReference>
<evidence type="ECO:0000259" key="4">
    <source>
        <dbReference type="PROSITE" id="PS51077"/>
    </source>
</evidence>
<reference evidence="6" key="4">
    <citation type="submission" date="2024-09" db="EMBL/GenBank/DDBJ databases">
        <authorList>
            <person name="Sun Q."/>
            <person name="Mori K."/>
        </authorList>
    </citation>
    <scope>NUCLEOTIDE SEQUENCE</scope>
    <source>
        <strain evidence="6">KCTC 62575</strain>
    </source>
</reference>
<dbReference type="InterPro" id="IPR005471">
    <property type="entry name" value="Tscrpt_reg_IclR_N"/>
</dbReference>
<dbReference type="Gene3D" id="1.10.10.10">
    <property type="entry name" value="Winged helix-like DNA-binding domain superfamily/Winged helix DNA-binding domain"/>
    <property type="match status" value="1"/>
</dbReference>
<feature type="domain" description="IclR-ED" evidence="5">
    <location>
        <begin position="68"/>
        <end position="248"/>
    </location>
</feature>
<evidence type="ECO:0000256" key="3">
    <source>
        <dbReference type="ARBA" id="ARBA00023163"/>
    </source>
</evidence>
<dbReference type="Pfam" id="PF01614">
    <property type="entry name" value="IclR_C"/>
    <property type="match status" value="1"/>
</dbReference>
<dbReference type="Gene3D" id="3.30.450.40">
    <property type="match status" value="1"/>
</dbReference>
<comment type="caution">
    <text evidence="7">The sequence shown here is derived from an EMBL/GenBank/DDBJ whole genome shotgun (WGS) entry which is preliminary data.</text>
</comment>
<gene>
    <name evidence="6" type="ORF">ACFODO_13500</name>
    <name evidence="7" type="ORF">C9E89_017715</name>
</gene>
<dbReference type="PROSITE" id="PS51077">
    <property type="entry name" value="HTH_ICLR"/>
    <property type="match status" value="1"/>
</dbReference>
<reference evidence="6" key="1">
    <citation type="journal article" date="2014" name="Int. J. Syst. Evol. Microbiol.">
        <title>Complete genome of a new Firmicutes species belonging to the dominant human colonic microbiota ('Ruminococcus bicirculans') reveals two chromosomes and a selective capacity to utilize plant glucans.</title>
        <authorList>
            <consortium name="NISC Comparative Sequencing Program"/>
            <person name="Wegmann U."/>
            <person name="Louis P."/>
            <person name="Goesmann A."/>
            <person name="Henrissat B."/>
            <person name="Duncan S.H."/>
            <person name="Flint H.J."/>
        </authorList>
    </citation>
    <scope>NUCLEOTIDE SEQUENCE</scope>
    <source>
        <strain evidence="6">KCTC 62575</strain>
    </source>
</reference>
<keyword evidence="1" id="KW-0805">Transcription regulation</keyword>
<dbReference type="EMBL" id="JBHRSF010000062">
    <property type="protein sequence ID" value="MFC2996267.1"/>
    <property type="molecule type" value="Genomic_DNA"/>
</dbReference>
<keyword evidence="9" id="KW-1185">Reference proteome</keyword>
<dbReference type="AlphaFoldDB" id="A0A371YL63"/>
<evidence type="ECO:0000313" key="9">
    <source>
        <dbReference type="Proteomes" id="UP001595455"/>
    </source>
</evidence>
<accession>A0A371YL63</accession>
<evidence type="ECO:0000313" key="8">
    <source>
        <dbReference type="Proteomes" id="UP000240957"/>
    </source>
</evidence>
<dbReference type="SUPFAM" id="SSF55781">
    <property type="entry name" value="GAF domain-like"/>
    <property type="match status" value="1"/>
</dbReference>
<protein>
    <submittedName>
        <fullName evidence="6">IclR family transcriptional regulator</fullName>
    </submittedName>
    <submittedName>
        <fullName evidence="7">Winged helix-turn-helix transcriptional regulator</fullName>
    </submittedName>
</protein>
<dbReference type="Proteomes" id="UP001595455">
    <property type="component" value="Unassembled WGS sequence"/>
</dbReference>
<reference evidence="7 8" key="2">
    <citation type="submission" date="2018-08" db="EMBL/GenBank/DDBJ databases">
        <title>The draft genome of Acinetobacter sichuanensis strain WCHAc060041.</title>
        <authorList>
            <person name="Qin J."/>
            <person name="Feng Y."/>
            <person name="Zong Z."/>
        </authorList>
    </citation>
    <scope>NUCLEOTIDE SEQUENCE [LARGE SCALE GENOMIC DNA]</scope>
    <source>
        <strain evidence="7 8">WCHAc060041</strain>
    </source>
</reference>